<dbReference type="EMBL" id="BAABRV010000005">
    <property type="protein sequence ID" value="GAA5533861.1"/>
    <property type="molecule type" value="Genomic_DNA"/>
</dbReference>
<evidence type="ECO:0000313" key="2">
    <source>
        <dbReference type="Proteomes" id="UP001404956"/>
    </source>
</evidence>
<sequence length="107" mass="11565">MSVARTDLPGTDEARRWQELATLAGQQAGFLGYALRAMPEADLAVTLGLSRVDVWRLKVCLLPRSPEACRVVDQHFRLPEGCLEALLGVHPAQPAPARRMMGVGGSS</sequence>
<dbReference type="RefSeq" id="WP_345454658.1">
    <property type="nucleotide sequence ID" value="NZ_BAABRV010000005.1"/>
</dbReference>
<reference evidence="1 2" key="1">
    <citation type="submission" date="2024-02" db="EMBL/GenBank/DDBJ databases">
        <title>Deinococcus aluminii NBRC 112889.</title>
        <authorList>
            <person name="Ichikawa N."/>
            <person name="Katano-Makiyama Y."/>
            <person name="Hidaka K."/>
        </authorList>
    </citation>
    <scope>NUCLEOTIDE SEQUENCE [LARGE SCALE GENOMIC DNA]</scope>
    <source>
        <strain evidence="1 2">NBRC 112889</strain>
    </source>
</reference>
<name>A0ABP9XH50_9DEIO</name>
<proteinExistence type="predicted"/>
<organism evidence="1 2">
    <name type="scientific">Deinococcus aluminii</name>
    <dbReference type="NCBI Taxonomy" id="1656885"/>
    <lineage>
        <taxon>Bacteria</taxon>
        <taxon>Thermotogati</taxon>
        <taxon>Deinococcota</taxon>
        <taxon>Deinococci</taxon>
        <taxon>Deinococcales</taxon>
        <taxon>Deinococcaceae</taxon>
        <taxon>Deinococcus</taxon>
    </lineage>
</organism>
<protein>
    <recommendedName>
        <fullName evidence="3">Transcriptional regulator</fullName>
    </recommendedName>
</protein>
<evidence type="ECO:0008006" key="3">
    <source>
        <dbReference type="Google" id="ProtNLM"/>
    </source>
</evidence>
<dbReference type="Proteomes" id="UP001404956">
    <property type="component" value="Unassembled WGS sequence"/>
</dbReference>
<comment type="caution">
    <text evidence="1">The sequence shown here is derived from an EMBL/GenBank/DDBJ whole genome shotgun (WGS) entry which is preliminary data.</text>
</comment>
<keyword evidence="2" id="KW-1185">Reference proteome</keyword>
<gene>
    <name evidence="1" type="ORF">Dalu01_02269</name>
</gene>
<accession>A0ABP9XH50</accession>
<evidence type="ECO:0000313" key="1">
    <source>
        <dbReference type="EMBL" id="GAA5533861.1"/>
    </source>
</evidence>